<dbReference type="InterPro" id="IPR036291">
    <property type="entry name" value="NAD(P)-bd_dom_sf"/>
</dbReference>
<name>A0ABY5W1L8_9ACTN</name>
<sequence>MRCLVTGATGYVGGRLVPRLLAAGHEVRCLTRDPRRLRDVPWAGKVEIVAGDVASDEGLAEAMQGIEVVYYLVHALGRAAFEDVDRESALNVVIAARDADVQRIVYLGGPVPGERASAHLRSRGEVGDIFLRSGVPTVVFRAAVIIGSGSASFEMLRYLTERLPVMVTPAWVRNRIQPIAIRDVLRYLVAAAEVFPPRVNRAFDIGGPDVLTYADMMQRYAKVAGLRRRLLLPVRVLTPWLSSYWVGLVTPVPNRIARPLVGSLIHEAVCREHDIAGYVPDPHDGLTGFDLAVQLALRKIRDAEVETRWANAVLPGAPSDPLPSDPDWSGGSVYRDERSRRVDVPPGRVWRVIEAIGGENGWHSFPLAWSVRGWLDRAVGGVGLRRGRRDPHRLYVGEALDFWRVEEIVPGELLRLRAEMKLPGRAWLEMRAVGDGSGGTVYEQRAVFLPKGLAGHAYWWSVAPFHAFVFGGMARNIVRTATKPEPISAAGRRPGGG</sequence>
<dbReference type="RefSeq" id="WP_259861763.1">
    <property type="nucleotide sequence ID" value="NZ_BAAAST010000022.1"/>
</dbReference>
<reference evidence="2" key="2">
    <citation type="submission" date="2022-09" db="EMBL/GenBank/DDBJ databases">
        <title>Biosynthetic gene clusters of Dactylosporangioum fulvum.</title>
        <authorList>
            <person name="Caradec T."/>
        </authorList>
    </citation>
    <scope>NUCLEOTIDE SEQUENCE</scope>
    <source>
        <strain evidence="2">NRRL B-16292</strain>
    </source>
</reference>
<protein>
    <submittedName>
        <fullName evidence="2">SDR family oxidoreductase</fullName>
    </submittedName>
</protein>
<keyword evidence="3" id="KW-1185">Reference proteome</keyword>
<dbReference type="InterPro" id="IPR051207">
    <property type="entry name" value="ComplexI_NDUFA9_subunit"/>
</dbReference>
<dbReference type="Pfam" id="PF11066">
    <property type="entry name" value="DUF2867"/>
    <property type="match status" value="1"/>
</dbReference>
<dbReference type="PANTHER" id="PTHR12126">
    <property type="entry name" value="NADH-UBIQUINONE OXIDOREDUCTASE 39 KDA SUBUNIT-RELATED"/>
    <property type="match status" value="1"/>
</dbReference>
<dbReference type="InterPro" id="IPR021295">
    <property type="entry name" value="DUF2867"/>
</dbReference>
<dbReference type="PANTHER" id="PTHR12126:SF11">
    <property type="entry name" value="NADH DEHYDROGENASE [UBIQUINONE] 1 ALPHA SUBCOMPLEX SUBUNIT 9, MITOCHONDRIAL"/>
    <property type="match status" value="1"/>
</dbReference>
<reference evidence="2" key="1">
    <citation type="submission" date="2021-04" db="EMBL/GenBank/DDBJ databases">
        <authorList>
            <person name="Hartkoorn R.C."/>
            <person name="Beaudoing E."/>
            <person name="Hot D."/>
        </authorList>
    </citation>
    <scope>NUCLEOTIDE SEQUENCE</scope>
    <source>
        <strain evidence="2">NRRL B-16292</strain>
    </source>
</reference>
<dbReference type="Pfam" id="PF13460">
    <property type="entry name" value="NAD_binding_10"/>
    <property type="match status" value="1"/>
</dbReference>
<feature type="domain" description="NAD(P)-binding" evidence="1">
    <location>
        <begin position="7"/>
        <end position="109"/>
    </location>
</feature>
<organism evidence="2 3">
    <name type="scientific">Dactylosporangium fulvum</name>
    <dbReference type="NCBI Taxonomy" id="53359"/>
    <lineage>
        <taxon>Bacteria</taxon>
        <taxon>Bacillati</taxon>
        <taxon>Actinomycetota</taxon>
        <taxon>Actinomycetes</taxon>
        <taxon>Micromonosporales</taxon>
        <taxon>Micromonosporaceae</taxon>
        <taxon>Dactylosporangium</taxon>
    </lineage>
</organism>
<evidence type="ECO:0000313" key="3">
    <source>
        <dbReference type="Proteomes" id="UP001059617"/>
    </source>
</evidence>
<dbReference type="SUPFAM" id="SSF55961">
    <property type="entry name" value="Bet v1-like"/>
    <property type="match status" value="1"/>
</dbReference>
<dbReference type="EMBL" id="CP073720">
    <property type="protein sequence ID" value="UWP83948.1"/>
    <property type="molecule type" value="Genomic_DNA"/>
</dbReference>
<dbReference type="Proteomes" id="UP001059617">
    <property type="component" value="Chromosome"/>
</dbReference>
<dbReference type="SUPFAM" id="SSF51735">
    <property type="entry name" value="NAD(P)-binding Rossmann-fold domains"/>
    <property type="match status" value="1"/>
</dbReference>
<evidence type="ECO:0000259" key="1">
    <source>
        <dbReference type="Pfam" id="PF13460"/>
    </source>
</evidence>
<proteinExistence type="predicted"/>
<dbReference type="Gene3D" id="3.40.50.720">
    <property type="entry name" value="NAD(P)-binding Rossmann-like Domain"/>
    <property type="match status" value="1"/>
</dbReference>
<accession>A0ABY5W1L8</accession>
<gene>
    <name evidence="2" type="ORF">Dfulv_06755</name>
</gene>
<evidence type="ECO:0000313" key="2">
    <source>
        <dbReference type="EMBL" id="UWP83948.1"/>
    </source>
</evidence>
<dbReference type="InterPro" id="IPR016040">
    <property type="entry name" value="NAD(P)-bd_dom"/>
</dbReference>